<evidence type="ECO:0000256" key="1">
    <source>
        <dbReference type="SAM" id="Coils"/>
    </source>
</evidence>
<dbReference type="GO" id="GO:0005689">
    <property type="term" value="C:U12-type spliceosomal complex"/>
    <property type="evidence" value="ECO:0007669"/>
    <property type="project" value="TreeGrafter"/>
</dbReference>
<dbReference type="Pfam" id="PF16021">
    <property type="entry name" value="PDCD7"/>
    <property type="match status" value="1"/>
</dbReference>
<gene>
    <name evidence="3" type="ORF">AVEN_61849_1</name>
</gene>
<dbReference type="PANTHER" id="PTHR48190">
    <property type="entry name" value="PROGRAMMED CELL DEATH PROTEIN 7"/>
    <property type="match status" value="1"/>
</dbReference>
<comment type="caution">
    <text evidence="3">The sequence shown here is derived from an EMBL/GenBank/DDBJ whole genome shotgun (WGS) entry which is preliminary data.</text>
</comment>
<feature type="compositionally biased region" description="Polar residues" evidence="2">
    <location>
        <begin position="124"/>
        <end position="138"/>
    </location>
</feature>
<dbReference type="Proteomes" id="UP000499080">
    <property type="component" value="Unassembled WGS sequence"/>
</dbReference>
<sequence>MEQMKFNAYEHPPNKIVGGSFMESGYYFNQVSKNQNVPSQVQHSNIQFNSVPGHYPRQMDASVSKNYPSVPQSVGLSKPPIGANGHLSGTPTNHPSVVGNMPFQNSSNHFQPYPPTFMPPVSSPSPLQTAVSSTQNNHRPLFSTPPPSMIPAGSMDPMQFGQFNFPPPPASAPYFSHGYTKSTSSFPNSHSQQYFNNTSVQTVFPCVPKMVPPQSASYQPSTMSQIISNIQSTSTVPDNKTVISEKENLLNNFLQKFNLKEEQEAKSDITVAEFHCGLKKCFSLFNLLQSSRGNLVSLLDSNQEEWEMELKRVGELQDKLSEACSVLSFPNNLTTVQRKLKAIKRKRALKKKLKATLLEQRVKKEQERERLHQEIDKWFDNLKEKNEKMKRELEMKKEADNILAEVRRKIHEAKKTIEKLKVFEKLRSARQANSVQKGFYIQPEHSANFEAKISHLRETMLAQLSNYEQEEKALQVMLETEQEDRREEEALWRKRKLMTFQQKKQKAVLESLFGDSEEPAPDDPLFLFYQYQNSGNKSIENLVQI</sequence>
<feature type="non-terminal residue" evidence="3">
    <location>
        <position position="545"/>
    </location>
</feature>
<evidence type="ECO:0000313" key="4">
    <source>
        <dbReference type="Proteomes" id="UP000499080"/>
    </source>
</evidence>
<evidence type="ECO:0000313" key="3">
    <source>
        <dbReference type="EMBL" id="GBN06337.1"/>
    </source>
</evidence>
<keyword evidence="4" id="KW-1185">Reference proteome</keyword>
<name>A0A4Y2KXK6_ARAVE</name>
<evidence type="ECO:0000256" key="2">
    <source>
        <dbReference type="SAM" id="MobiDB-lite"/>
    </source>
</evidence>
<reference evidence="3 4" key="1">
    <citation type="journal article" date="2019" name="Sci. Rep.">
        <title>Orb-weaving spider Araneus ventricosus genome elucidates the spidroin gene catalogue.</title>
        <authorList>
            <person name="Kono N."/>
            <person name="Nakamura H."/>
            <person name="Ohtoshi R."/>
            <person name="Moran D.A.P."/>
            <person name="Shinohara A."/>
            <person name="Yoshida Y."/>
            <person name="Fujiwara M."/>
            <person name="Mori M."/>
            <person name="Tomita M."/>
            <person name="Arakawa K."/>
        </authorList>
    </citation>
    <scope>NUCLEOTIDE SEQUENCE [LARGE SCALE GENOMIC DNA]</scope>
</reference>
<dbReference type="PANTHER" id="PTHR48190:SF2">
    <property type="entry name" value="PROGRAMMED CELL DEATH PROTEIN 7"/>
    <property type="match status" value="1"/>
</dbReference>
<feature type="coiled-coil region" evidence="1">
    <location>
        <begin position="350"/>
        <end position="423"/>
    </location>
</feature>
<proteinExistence type="predicted"/>
<keyword evidence="1" id="KW-0175">Coiled coil</keyword>
<dbReference type="InterPro" id="IPR052831">
    <property type="entry name" value="Apoptosis_promoter"/>
</dbReference>
<feature type="region of interest" description="Disordered" evidence="2">
    <location>
        <begin position="121"/>
        <end position="141"/>
    </location>
</feature>
<accession>A0A4Y2KXK6</accession>
<evidence type="ECO:0008006" key="5">
    <source>
        <dbReference type="Google" id="ProtNLM"/>
    </source>
</evidence>
<organism evidence="3 4">
    <name type="scientific">Araneus ventricosus</name>
    <name type="common">Orbweaver spider</name>
    <name type="synonym">Epeira ventricosa</name>
    <dbReference type="NCBI Taxonomy" id="182803"/>
    <lineage>
        <taxon>Eukaryota</taxon>
        <taxon>Metazoa</taxon>
        <taxon>Ecdysozoa</taxon>
        <taxon>Arthropoda</taxon>
        <taxon>Chelicerata</taxon>
        <taxon>Arachnida</taxon>
        <taxon>Araneae</taxon>
        <taxon>Araneomorphae</taxon>
        <taxon>Entelegynae</taxon>
        <taxon>Araneoidea</taxon>
        <taxon>Araneidae</taxon>
        <taxon>Araneus</taxon>
    </lineage>
</organism>
<dbReference type="OrthoDB" id="296187at2759"/>
<protein>
    <recommendedName>
        <fullName evidence="5">Programmed cell death protein 7</fullName>
    </recommendedName>
</protein>
<dbReference type="AlphaFoldDB" id="A0A4Y2KXK6"/>
<dbReference type="InterPro" id="IPR031974">
    <property type="entry name" value="PDCD7"/>
</dbReference>
<dbReference type="EMBL" id="BGPR01005054">
    <property type="protein sequence ID" value="GBN06337.1"/>
    <property type="molecule type" value="Genomic_DNA"/>
</dbReference>